<dbReference type="RefSeq" id="WP_272462882.1">
    <property type="nucleotide sequence ID" value="NZ_JAPFQL010000061.1"/>
</dbReference>
<sequence length="311" mass="32930">MSGDTRRRGSRVTPQRALPPRRLFVIGGAAAALAILVDRGLRLDLPQPTPPVPTRRAAADEALLVAVVRDLDELLRAWPRATQPRALKDVRSLLSEQRRVLVGRLTNEGVPTEEITGPAPGSTSAPVKRLSPARLAKRLQTLPRAHLEATTSATEGARELLTAAYGGILTAAGLLGEDVGPAAEATGSRTELAERTSPMVYAFEVVAAQSSGAQRERALATLDRLRTLERVVGRAEASSGWALPFKVDDQKSAGRLADVVLDRALAAVADVLPAAPTSQSVDDVARWVAAVQLAAGQWGREPVAFPGTKQP</sequence>
<gene>
    <name evidence="1" type="ORF">OO014_13700</name>
</gene>
<dbReference type="EMBL" id="JAPFQL010000061">
    <property type="protein sequence ID" value="MDC5698308.1"/>
    <property type="molecule type" value="Genomic_DNA"/>
</dbReference>
<dbReference type="InterPro" id="IPR012347">
    <property type="entry name" value="Ferritin-like"/>
</dbReference>
<organism evidence="1 2">
    <name type="scientific">Intrasporangium calvum</name>
    <dbReference type="NCBI Taxonomy" id="53358"/>
    <lineage>
        <taxon>Bacteria</taxon>
        <taxon>Bacillati</taxon>
        <taxon>Actinomycetota</taxon>
        <taxon>Actinomycetes</taxon>
        <taxon>Micrococcales</taxon>
        <taxon>Intrasporangiaceae</taxon>
        <taxon>Intrasporangium</taxon>
    </lineage>
</organism>
<proteinExistence type="predicted"/>
<keyword evidence="2" id="KW-1185">Reference proteome</keyword>
<dbReference type="SUPFAM" id="SSF47240">
    <property type="entry name" value="Ferritin-like"/>
    <property type="match status" value="1"/>
</dbReference>
<comment type="caution">
    <text evidence="1">The sequence shown here is derived from an EMBL/GenBank/DDBJ whole genome shotgun (WGS) entry which is preliminary data.</text>
</comment>
<dbReference type="Gene3D" id="1.20.1260.10">
    <property type="match status" value="1"/>
</dbReference>
<protein>
    <submittedName>
        <fullName evidence="1">Ferritin-like domain-containing protein</fullName>
    </submittedName>
</protein>
<dbReference type="Proteomes" id="UP001150259">
    <property type="component" value="Unassembled WGS sequence"/>
</dbReference>
<evidence type="ECO:0000313" key="1">
    <source>
        <dbReference type="EMBL" id="MDC5698308.1"/>
    </source>
</evidence>
<name>A0ABT5GJ85_9MICO</name>
<reference evidence="1 2" key="1">
    <citation type="submission" date="2022-11" db="EMBL/GenBank/DDBJ databases">
        <title>Anaerobic phenanthrene biodegradation by a DNRA strain PheN6.</title>
        <authorList>
            <person name="Zhang Z."/>
        </authorList>
    </citation>
    <scope>NUCLEOTIDE SEQUENCE [LARGE SCALE GENOMIC DNA]</scope>
    <source>
        <strain evidence="1 2">PheN6</strain>
    </source>
</reference>
<evidence type="ECO:0000313" key="2">
    <source>
        <dbReference type="Proteomes" id="UP001150259"/>
    </source>
</evidence>
<accession>A0ABT5GJ85</accession>
<dbReference type="InterPro" id="IPR009078">
    <property type="entry name" value="Ferritin-like_SF"/>
</dbReference>